<feature type="chain" id="PRO_5008400235" evidence="2">
    <location>
        <begin position="19"/>
        <end position="263"/>
    </location>
</feature>
<proteinExistence type="predicted"/>
<dbReference type="AlphaFoldDB" id="A0A1A9WCY9"/>
<evidence type="ECO:0000256" key="1">
    <source>
        <dbReference type="SAM" id="MobiDB-lite"/>
    </source>
</evidence>
<name>A0A1A9WCY9_9MUSC</name>
<dbReference type="VEuPathDB" id="VectorBase:GBRI014998"/>
<feature type="region of interest" description="Disordered" evidence="1">
    <location>
        <begin position="240"/>
        <end position="263"/>
    </location>
</feature>
<feature type="signal peptide" evidence="2">
    <location>
        <begin position="1"/>
        <end position="18"/>
    </location>
</feature>
<dbReference type="Proteomes" id="UP000091820">
    <property type="component" value="Unassembled WGS sequence"/>
</dbReference>
<reference evidence="4" key="1">
    <citation type="submission" date="2014-03" db="EMBL/GenBank/DDBJ databases">
        <authorList>
            <person name="Aksoy S."/>
            <person name="Warren W."/>
            <person name="Wilson R.K."/>
        </authorList>
    </citation>
    <scope>NUCLEOTIDE SEQUENCE [LARGE SCALE GENOMIC DNA]</scope>
    <source>
        <strain evidence="4">IAEA</strain>
    </source>
</reference>
<evidence type="ECO:0000256" key="2">
    <source>
        <dbReference type="SAM" id="SignalP"/>
    </source>
</evidence>
<evidence type="ECO:0000313" key="3">
    <source>
        <dbReference type="EnsemblMetazoa" id="GBRI014998-PA"/>
    </source>
</evidence>
<keyword evidence="4" id="KW-1185">Reference proteome</keyword>
<reference evidence="3" key="2">
    <citation type="submission" date="2020-05" db="UniProtKB">
        <authorList>
            <consortium name="EnsemblMetazoa"/>
        </authorList>
    </citation>
    <scope>IDENTIFICATION</scope>
    <source>
        <strain evidence="3">IAEA</strain>
    </source>
</reference>
<keyword evidence="2" id="KW-0732">Signal</keyword>
<feature type="compositionally biased region" description="Polar residues" evidence="1">
    <location>
        <begin position="247"/>
        <end position="263"/>
    </location>
</feature>
<evidence type="ECO:0000313" key="4">
    <source>
        <dbReference type="Proteomes" id="UP000091820"/>
    </source>
</evidence>
<dbReference type="EnsemblMetazoa" id="GBRI014998-RA">
    <property type="protein sequence ID" value="GBRI014998-PA"/>
    <property type="gene ID" value="GBRI014998"/>
</dbReference>
<organism evidence="3 4">
    <name type="scientific">Glossina brevipalpis</name>
    <dbReference type="NCBI Taxonomy" id="37001"/>
    <lineage>
        <taxon>Eukaryota</taxon>
        <taxon>Metazoa</taxon>
        <taxon>Ecdysozoa</taxon>
        <taxon>Arthropoda</taxon>
        <taxon>Hexapoda</taxon>
        <taxon>Insecta</taxon>
        <taxon>Pterygota</taxon>
        <taxon>Neoptera</taxon>
        <taxon>Endopterygota</taxon>
        <taxon>Diptera</taxon>
        <taxon>Brachycera</taxon>
        <taxon>Muscomorpha</taxon>
        <taxon>Hippoboscoidea</taxon>
        <taxon>Glossinidae</taxon>
        <taxon>Glossina</taxon>
    </lineage>
</organism>
<sequence length="263" mass="29942">MSSTKGLLVTCFLTFTSAIRIDWNTNKGPIMPAIPTTTVRPLPPYTEPAPVWQDLSDDIPNPNPYIYVPPPPSRPKQRLHTNVNNNNNNKYGTLITPKSVYQNGITTTSVVASLSPQYISNVGTRYTAVVPKSSYNGYKWQGKYNAKTKKYKAYEKVKYMPLNYYPMFNVEDLLGESSNTNSKAYLPEYKSFWLKAARQKLSKRSDDASFKMKTNNDNEIRFSTPSAKFLKKPAEKTAYYKDVMPQKSKNNTNKILSSKQRKS</sequence>
<accession>A0A1A9WCY9</accession>
<protein>
    <submittedName>
        <fullName evidence="3">Uncharacterized protein</fullName>
    </submittedName>
</protein>